<dbReference type="EMBL" id="AEET01000024">
    <property type="protein sequence ID" value="EFM46308.1"/>
    <property type="molecule type" value="Genomic_DNA"/>
</dbReference>
<name>E0QPS8_9ACTO</name>
<dbReference type="HOGENOM" id="CLU_3312888_0_0_11"/>
<proteinExistence type="predicted"/>
<protein>
    <submittedName>
        <fullName evidence="1">Uncharacterized protein</fullName>
    </submittedName>
</protein>
<evidence type="ECO:0000313" key="2">
    <source>
        <dbReference type="Proteomes" id="UP000003045"/>
    </source>
</evidence>
<organism evidence="1 2">
    <name type="scientific">Mobiluncus mulieris ATCC 35239</name>
    <dbReference type="NCBI Taxonomy" id="871571"/>
    <lineage>
        <taxon>Bacteria</taxon>
        <taxon>Bacillati</taxon>
        <taxon>Actinomycetota</taxon>
        <taxon>Actinomycetes</taxon>
        <taxon>Actinomycetales</taxon>
        <taxon>Actinomycetaceae</taxon>
        <taxon>Mobiluncus</taxon>
    </lineage>
</organism>
<keyword evidence="2" id="KW-1185">Reference proteome</keyword>
<gene>
    <name evidence="1" type="ORF">HMPREF0580_0855</name>
</gene>
<comment type="caution">
    <text evidence="1">The sequence shown here is derived from an EMBL/GenBank/DDBJ whole genome shotgun (WGS) entry which is preliminary data.</text>
</comment>
<dbReference type="AlphaFoldDB" id="E0QPS8"/>
<dbReference type="STRING" id="871571.HMPREF0580_0855"/>
<reference evidence="1" key="1">
    <citation type="submission" date="2010-08" db="EMBL/GenBank/DDBJ databases">
        <authorList>
            <person name="Muzny D."/>
            <person name="Qin X."/>
            <person name="Deng J."/>
            <person name="Jiang H."/>
            <person name="Liu Y."/>
            <person name="Qu J."/>
            <person name="Song X.-Z."/>
            <person name="Zhang L."/>
            <person name="Thornton R."/>
            <person name="Coyle M."/>
            <person name="Francisco L."/>
            <person name="Jackson L."/>
            <person name="Javaid M."/>
            <person name="Korchina V."/>
            <person name="Kovar C."/>
            <person name="Mata R."/>
            <person name="Mathew T."/>
            <person name="Ngo R."/>
            <person name="Nguyen L."/>
            <person name="Nguyen N."/>
            <person name="Okwuonu G."/>
            <person name="Ongeri F."/>
            <person name="Pham C."/>
            <person name="Simmons D."/>
            <person name="Wilczek-Boney K."/>
            <person name="Hale W."/>
            <person name="Jakkamsetti A."/>
            <person name="Pham P."/>
            <person name="Ruth R."/>
            <person name="San Lucas F."/>
            <person name="Warren J."/>
            <person name="Zhang J."/>
            <person name="Zhao Z."/>
            <person name="Zhou C."/>
            <person name="Zhu D."/>
            <person name="Lee S."/>
            <person name="Bess C."/>
            <person name="Blankenburg K."/>
            <person name="Forbes L."/>
            <person name="Fu Q."/>
            <person name="Gubbala S."/>
            <person name="Hirani K."/>
            <person name="Jayaseelan J.C."/>
            <person name="Lara F."/>
            <person name="Munidasa M."/>
            <person name="Palculict T."/>
            <person name="Patil S."/>
            <person name="Pu L.-L."/>
            <person name="Saada N."/>
            <person name="Tang L."/>
            <person name="Weissenberger G."/>
            <person name="Zhu Y."/>
            <person name="Hemphill L."/>
            <person name="Shang Y."/>
            <person name="Youmans B."/>
            <person name="Ayvaz T."/>
            <person name="Ross M."/>
            <person name="Santibanez J."/>
            <person name="Aqrawi P."/>
            <person name="Gross S."/>
            <person name="Joshi V."/>
            <person name="Fowler G."/>
            <person name="Nazareth L."/>
            <person name="Reid J."/>
            <person name="Worley K."/>
            <person name="Petrosino J."/>
            <person name="Highlander S."/>
            <person name="Gibbs R."/>
        </authorList>
    </citation>
    <scope>NUCLEOTIDE SEQUENCE [LARGE SCALE GENOMIC DNA]</scope>
    <source>
        <strain evidence="1">ATCC 35239</strain>
    </source>
</reference>
<dbReference type="Proteomes" id="UP000003045">
    <property type="component" value="Unassembled WGS sequence"/>
</dbReference>
<sequence>MCFAFARAIIFLRRLSYGDTLRYFIFPVCFHEVPTENLG</sequence>
<evidence type="ECO:0000313" key="1">
    <source>
        <dbReference type="EMBL" id="EFM46308.1"/>
    </source>
</evidence>
<accession>E0QPS8</accession>